<evidence type="ECO:0000313" key="2">
    <source>
        <dbReference type="EMBL" id="MFD1509310.1"/>
    </source>
</evidence>
<dbReference type="Gene3D" id="2.170.16.10">
    <property type="entry name" value="Hedgehog/Intein (Hint) domain"/>
    <property type="match status" value="1"/>
</dbReference>
<feature type="domain" description="Hint" evidence="1">
    <location>
        <begin position="148"/>
        <end position="257"/>
    </location>
</feature>
<accession>A0ABW4ED97</accession>
<dbReference type="InterPro" id="IPR036844">
    <property type="entry name" value="Hint_dom_sf"/>
</dbReference>
<proteinExistence type="predicted"/>
<dbReference type="Pfam" id="PF13403">
    <property type="entry name" value="Hint_2"/>
    <property type="match status" value="1"/>
</dbReference>
<reference evidence="3" key="1">
    <citation type="journal article" date="2019" name="Int. J. Syst. Evol. Microbiol.">
        <title>The Global Catalogue of Microorganisms (GCM) 10K type strain sequencing project: providing services to taxonomists for standard genome sequencing and annotation.</title>
        <authorList>
            <consortium name="The Broad Institute Genomics Platform"/>
            <consortium name="The Broad Institute Genome Sequencing Center for Infectious Disease"/>
            <person name="Wu L."/>
            <person name="Ma J."/>
        </authorList>
    </citation>
    <scope>NUCLEOTIDE SEQUENCE [LARGE SCALE GENOMIC DNA]</scope>
    <source>
        <strain evidence="3">CGMCC 1.12477</strain>
    </source>
</reference>
<dbReference type="EMBL" id="JBHUDD010000050">
    <property type="protein sequence ID" value="MFD1509310.1"/>
    <property type="molecule type" value="Genomic_DNA"/>
</dbReference>
<evidence type="ECO:0000259" key="1">
    <source>
        <dbReference type="SMART" id="SM00306"/>
    </source>
</evidence>
<keyword evidence="3" id="KW-1185">Reference proteome</keyword>
<comment type="caution">
    <text evidence="2">The sequence shown here is derived from an EMBL/GenBank/DDBJ whole genome shotgun (WGS) entry which is preliminary data.</text>
</comment>
<dbReference type="RefSeq" id="WP_379914511.1">
    <property type="nucleotide sequence ID" value="NZ_JBHUDD010000050.1"/>
</dbReference>
<dbReference type="Proteomes" id="UP001597186">
    <property type="component" value="Unassembled WGS sequence"/>
</dbReference>
<organism evidence="2 3">
    <name type="scientific">Lacimonas salitolerans</name>
    <dbReference type="NCBI Taxonomy" id="1323750"/>
    <lineage>
        <taxon>Bacteria</taxon>
        <taxon>Pseudomonadati</taxon>
        <taxon>Pseudomonadota</taxon>
        <taxon>Alphaproteobacteria</taxon>
        <taxon>Rhodobacterales</taxon>
        <taxon>Paracoccaceae</taxon>
        <taxon>Lacimonas</taxon>
    </lineage>
</organism>
<dbReference type="InterPro" id="IPR003587">
    <property type="entry name" value="Hint_dom_N"/>
</dbReference>
<dbReference type="SMART" id="SM00306">
    <property type="entry name" value="HintN"/>
    <property type="match status" value="1"/>
</dbReference>
<evidence type="ECO:0000313" key="3">
    <source>
        <dbReference type="Proteomes" id="UP001597186"/>
    </source>
</evidence>
<gene>
    <name evidence="2" type="ORF">ACFTOW_07840</name>
</gene>
<protein>
    <submittedName>
        <fullName evidence="2">Hint domain-containing protein</fullName>
    </submittedName>
</protein>
<dbReference type="SUPFAM" id="SSF51294">
    <property type="entry name" value="Hedgehog/intein (Hint) domain"/>
    <property type="match status" value="1"/>
</dbReference>
<name>A0ABW4ED97_9RHOB</name>
<dbReference type="CDD" id="cd00081">
    <property type="entry name" value="Hint"/>
    <property type="match status" value="1"/>
</dbReference>
<dbReference type="InterPro" id="IPR028992">
    <property type="entry name" value="Hedgehog/Intein_dom"/>
</dbReference>
<sequence>MLTVKASQNATFSLPVFRSSDISVVNGANLGDALSFADELLPSDVYALSPEAQMTRLSVRPFPDETLVIAPDTGAGQPGAALYLDCCVTFMSPDGQTTEVLVLVEVDEDGDVAEIYALPLAALRIKTDYALVTIDRDSTRAKLAELACVSFTRGTHITMANGAQKRIEDLSVGDRVLTRDDGPQEIRWIGQTTVRAVGEHAPIVITAGTLHNEHDLIVSPEHRLFIYQRSDALGAGRAELLVRARHLVNGTSVHRQDGGFVDYFQLLFDSHQIIYAEGIAAETLLIDPRTRPALPAELAAKLSETLNGHGQKPHMAYEVQESLLDRPDAAELLRRASTR</sequence>